<evidence type="ECO:0000313" key="2">
    <source>
        <dbReference type="Proteomes" id="UP000037594"/>
    </source>
</evidence>
<dbReference type="Proteomes" id="UP000037594">
    <property type="component" value="Unassembled WGS sequence"/>
</dbReference>
<organism evidence="1 2">
    <name type="scientific">Mycolicibacterium conceptionense</name>
    <dbReference type="NCBI Taxonomy" id="451644"/>
    <lineage>
        <taxon>Bacteria</taxon>
        <taxon>Bacillati</taxon>
        <taxon>Actinomycetota</taxon>
        <taxon>Actinomycetes</taxon>
        <taxon>Mycobacteriales</taxon>
        <taxon>Mycobacteriaceae</taxon>
        <taxon>Mycolicibacterium</taxon>
    </lineage>
</organism>
<name>A0A0J8TZW3_9MYCO</name>
<dbReference type="EMBL" id="LFOD01000072">
    <property type="protein sequence ID" value="KMV13775.1"/>
    <property type="molecule type" value="Genomic_DNA"/>
</dbReference>
<proteinExistence type="predicted"/>
<accession>A0A0J8TZW3</accession>
<gene>
    <name evidence="1" type="ORF">ACT17_33625</name>
</gene>
<dbReference type="AlphaFoldDB" id="A0A0J8TZW3"/>
<evidence type="ECO:0000313" key="1">
    <source>
        <dbReference type="EMBL" id="KMV13775.1"/>
    </source>
</evidence>
<sequence length="89" mass="10024">MNSSLTGEGALQRRKKLESCRQLDDILLHRNVGKYLTQFEAFVENPVPLREIQPQTIESLPLVAAAKADFEVVCEDGCEHLLGRRVALF</sequence>
<reference evidence="1 2" key="1">
    <citation type="submission" date="2015-06" db="EMBL/GenBank/DDBJ databases">
        <title>Genome sequence of Mycobacterium conceptionense strain MLE.</title>
        <authorList>
            <person name="Greninger A.L."/>
            <person name="Cunningham G."/>
            <person name="Chiu C.Y."/>
            <person name="Miller S."/>
        </authorList>
    </citation>
    <scope>NUCLEOTIDE SEQUENCE [LARGE SCALE GENOMIC DNA]</scope>
    <source>
        <strain evidence="1 2">MLE</strain>
    </source>
</reference>
<comment type="caution">
    <text evidence="1">The sequence shown here is derived from an EMBL/GenBank/DDBJ whole genome shotgun (WGS) entry which is preliminary data.</text>
</comment>
<protein>
    <submittedName>
        <fullName evidence="1">Uncharacterized protein</fullName>
    </submittedName>
</protein>